<dbReference type="Gene3D" id="3.30.70.3250">
    <property type="entry name" value="Ribonuclease P, Pop5 subunit"/>
    <property type="match status" value="1"/>
</dbReference>
<dbReference type="InterPro" id="IPR038085">
    <property type="entry name" value="Rnp2-like_sf"/>
</dbReference>
<dbReference type="HOGENOM" id="CLU_1431622_0_0_2"/>
<evidence type="ECO:0000313" key="5">
    <source>
        <dbReference type="Proteomes" id="UP000002593"/>
    </source>
</evidence>
<keyword evidence="3" id="KW-0812">Transmembrane</keyword>
<evidence type="ECO:0000256" key="3">
    <source>
        <dbReference type="SAM" id="Phobius"/>
    </source>
</evidence>
<dbReference type="GO" id="GO:0030677">
    <property type="term" value="C:ribonuclease P complex"/>
    <property type="evidence" value="ECO:0007669"/>
    <property type="project" value="UniProtKB-UniRule"/>
</dbReference>
<comment type="function">
    <text evidence="2">Part of ribonuclease P, a protein complex that generates mature tRNA molecules by cleaving their 5'-ends.</text>
</comment>
<dbReference type="GO" id="GO:0001682">
    <property type="term" value="P:tRNA 5'-leader removal"/>
    <property type="evidence" value="ECO:0007669"/>
    <property type="project" value="UniProtKB-UniRule"/>
</dbReference>
<comment type="catalytic activity">
    <reaction evidence="2">
        <text>Endonucleolytic cleavage of RNA, removing 5'-extranucleotides from tRNA precursor.</text>
        <dbReference type="EC" id="3.1.26.5"/>
    </reaction>
</comment>
<keyword evidence="2" id="KW-0540">Nuclease</keyword>
<dbReference type="EMBL" id="CP000493">
    <property type="protein sequence ID" value="ABM80416.1"/>
    <property type="molecule type" value="Genomic_DNA"/>
</dbReference>
<dbReference type="RefSeq" id="WP_011821734.1">
    <property type="nucleotide sequence ID" value="NC_008818.1"/>
</dbReference>
<name>A2BKA5_HYPBU</name>
<evidence type="ECO:0000313" key="4">
    <source>
        <dbReference type="EMBL" id="ABM80416.1"/>
    </source>
</evidence>
<gene>
    <name evidence="2" type="primary">rnp2</name>
    <name evidence="4" type="ordered locus">Hbut_0556</name>
</gene>
<comment type="similarity">
    <text evidence="2">Belongs to the eukaryotic/archaeal RNase P protein component 2 family.</text>
</comment>
<dbReference type="PANTHER" id="PTHR15441">
    <property type="entry name" value="RIBONUCLEASE P PROTEIN SUBUNIT P14"/>
    <property type="match status" value="1"/>
</dbReference>
<keyword evidence="5" id="KW-1185">Reference proteome</keyword>
<protein>
    <recommendedName>
        <fullName evidence="2">Ribonuclease P protein component 2</fullName>
        <shortName evidence="2">RNase P component 2</shortName>
        <ecNumber evidence="2">3.1.26.5</ecNumber>
    </recommendedName>
    <alternativeName>
        <fullName evidence="2">Pop5</fullName>
    </alternativeName>
</protein>
<evidence type="ECO:0000256" key="1">
    <source>
        <dbReference type="ARBA" id="ARBA00022694"/>
    </source>
</evidence>
<dbReference type="InterPro" id="IPR002759">
    <property type="entry name" value="Pop5/Rpp14/Rnp2-like"/>
</dbReference>
<dbReference type="HAMAP" id="MF_00755">
    <property type="entry name" value="RNase_P_2"/>
    <property type="match status" value="1"/>
</dbReference>
<keyword evidence="2" id="KW-0255">Endonuclease</keyword>
<dbReference type="SUPFAM" id="SSF160350">
    <property type="entry name" value="Rnp2-like"/>
    <property type="match status" value="1"/>
</dbReference>
<comment type="subcellular location">
    <subcellularLocation>
        <location evidence="2">Cytoplasm</location>
    </subcellularLocation>
</comment>
<feature type="transmembrane region" description="Helical" evidence="3">
    <location>
        <begin position="6"/>
        <end position="23"/>
    </location>
</feature>
<dbReference type="GO" id="GO:0005737">
    <property type="term" value="C:cytoplasm"/>
    <property type="evidence" value="ECO:0007669"/>
    <property type="project" value="UniProtKB-SubCell"/>
</dbReference>
<dbReference type="eggNOG" id="arCOG01365">
    <property type="taxonomic scope" value="Archaea"/>
</dbReference>
<dbReference type="KEGG" id="hbu:Hbut_0556"/>
<keyword evidence="3" id="KW-1133">Transmembrane helix</keyword>
<dbReference type="Pfam" id="PF01900">
    <property type="entry name" value="RNase_P_Rpp14"/>
    <property type="match status" value="1"/>
</dbReference>
<proteinExistence type="inferred from homology"/>
<dbReference type="EnsemblBacteria" id="ABM80416">
    <property type="protein sequence ID" value="ABM80416"/>
    <property type="gene ID" value="Hbut_0556"/>
</dbReference>
<dbReference type="Proteomes" id="UP000002593">
    <property type="component" value="Chromosome"/>
</dbReference>
<dbReference type="STRING" id="415426.Hbut_0556"/>
<keyword evidence="1 2" id="KW-0819">tRNA processing</keyword>
<keyword evidence="3" id="KW-0472">Membrane</keyword>
<dbReference type="AlphaFoldDB" id="A2BKA5"/>
<sequence length="189" mass="21158">MTLWEAILMGIVAVLLVLVYLLNRRVSGLTGALGEFRARLGELEESFNNVLRELGFVSRSLSTALQSIEAEDALERLRRRRRRRYIAFYVVYEGDSPPQAEEVEKAIVRAVERLAGQLTVALARLQLVYYDHVRGAGIVRATNDTKYVVLAAMGLVRSIGGRRVLLVPVRTTGTIKRAKKALAVPRRLL</sequence>
<dbReference type="PANTHER" id="PTHR15441:SF2">
    <property type="entry name" value="RIBONUCLEASE P_MRP PROTEIN SUBUNIT POP5"/>
    <property type="match status" value="1"/>
</dbReference>
<accession>A2BKA5</accession>
<keyword evidence="2" id="KW-0378">Hydrolase</keyword>
<dbReference type="SMR" id="A2BKA5"/>
<keyword evidence="2" id="KW-0963">Cytoplasm</keyword>
<dbReference type="GO" id="GO:0004526">
    <property type="term" value="F:ribonuclease P activity"/>
    <property type="evidence" value="ECO:0007669"/>
    <property type="project" value="UniProtKB-UniRule"/>
</dbReference>
<dbReference type="EC" id="3.1.26.5" evidence="2"/>
<dbReference type="OrthoDB" id="15502at2157"/>
<dbReference type="GeneID" id="4782770"/>
<evidence type="ECO:0000256" key="2">
    <source>
        <dbReference type="HAMAP-Rule" id="MF_00755"/>
    </source>
</evidence>
<organism evidence="4 5">
    <name type="scientific">Hyperthermus butylicus (strain DSM 5456 / JCM 9403 / PLM1-5)</name>
    <dbReference type="NCBI Taxonomy" id="415426"/>
    <lineage>
        <taxon>Archaea</taxon>
        <taxon>Thermoproteota</taxon>
        <taxon>Thermoprotei</taxon>
        <taxon>Desulfurococcales</taxon>
        <taxon>Pyrodictiaceae</taxon>
        <taxon>Hyperthermus</taxon>
    </lineage>
</organism>
<reference evidence="4 5" key="1">
    <citation type="journal article" date="2007" name="Archaea">
        <title>The genome of Hyperthermus butylicus: a sulfur-reducing, peptide fermenting, neutrophilic Crenarchaeote growing up to 108 degrees C.</title>
        <authorList>
            <person name="Brugger K."/>
            <person name="Chen L."/>
            <person name="Stark M."/>
            <person name="Zibat A."/>
            <person name="Redder P."/>
            <person name="Ruepp A."/>
            <person name="Awayez M."/>
            <person name="She Q."/>
            <person name="Garrett R.A."/>
            <person name="Klenk H.P."/>
        </authorList>
    </citation>
    <scope>NUCLEOTIDE SEQUENCE [LARGE SCALE GENOMIC DNA]</scope>
    <source>
        <strain evidence="5">DSM 5456 / JCM 9403 / PLM1-5</strain>
    </source>
</reference>
<comment type="subunit">
    <text evidence="2">Consists of a catalytic RNA component and at least 4-5 protein subunits.</text>
</comment>